<name>A0AA36BWL0_OCTVU</name>
<gene>
    <name evidence="1" type="ORF">OCTVUL_1B011384</name>
</gene>
<sequence length="611" mass="72349">MRQDGYVQLEGLGADHGLRLILNVEQYEYMPGPNNAADYPPVCTLQQHQDCYLPRKAQILELVRKTCVCPVPCKSLLFEPTISYATISTYAAESLLSRILDSGVQERFIRAREVTNRIQLKVFKTTRDLLINLENSFRPVKSFFDVDLANRINSQIEIISNLYNTTKEQWALKEHLNKYQIYVTEKCFIRLREGMEERTLRYICFDFISFISRMEEQIRSLVKPEIIDKNLTDMIYFLINRDSKEYMNKNVKALQNFTELMGAFANGTLLFHYKYLNIPMWHNKYIVPRQLFNRSITYSSNSINHCHTVSKYINKIREYIEDYMKIANDTYQTGKLNMSRLDIISYRYAKACRGFNFRKSACYYFCIDWALEEVKKKEVDFQMLWNDYENVANDIMLNLNNVNSLLSSVQANIIADLDAGIKLANDYLNDTISKRRLASMLSSQKTNEDVNNLKAFFSEVRSRGTLLYDNWKKLSQASVAIWKSIFTDEDCFEYYKFANITQFQENPDDKINEIERTHEDVRNVYDFRHLIGNKDRDLFQALENIIQVMNAYKESLKIDDKFLRKNILELAVFYRQLSYEEMRHQIAYNFFSLLYCRYQCQWISYHTPTQS</sequence>
<keyword evidence="2" id="KW-1185">Reference proteome</keyword>
<proteinExistence type="predicted"/>
<reference evidence="1" key="1">
    <citation type="submission" date="2023-08" db="EMBL/GenBank/DDBJ databases">
        <authorList>
            <person name="Alioto T."/>
            <person name="Alioto T."/>
            <person name="Gomez Garrido J."/>
        </authorList>
    </citation>
    <scope>NUCLEOTIDE SEQUENCE</scope>
</reference>
<evidence type="ECO:0000313" key="2">
    <source>
        <dbReference type="Proteomes" id="UP001162480"/>
    </source>
</evidence>
<organism evidence="1 2">
    <name type="scientific">Octopus vulgaris</name>
    <name type="common">Common octopus</name>
    <dbReference type="NCBI Taxonomy" id="6645"/>
    <lineage>
        <taxon>Eukaryota</taxon>
        <taxon>Metazoa</taxon>
        <taxon>Spiralia</taxon>
        <taxon>Lophotrochozoa</taxon>
        <taxon>Mollusca</taxon>
        <taxon>Cephalopoda</taxon>
        <taxon>Coleoidea</taxon>
        <taxon>Octopodiformes</taxon>
        <taxon>Octopoda</taxon>
        <taxon>Incirrata</taxon>
        <taxon>Octopodidae</taxon>
        <taxon>Octopus</taxon>
    </lineage>
</organism>
<dbReference type="Proteomes" id="UP001162480">
    <property type="component" value="Chromosome 26"/>
</dbReference>
<dbReference type="AlphaFoldDB" id="A0AA36BWL0"/>
<accession>A0AA36BWL0</accession>
<protein>
    <submittedName>
        <fullName evidence="1">Uncharacterized protein</fullName>
    </submittedName>
</protein>
<evidence type="ECO:0000313" key="1">
    <source>
        <dbReference type="EMBL" id="CAI9741137.1"/>
    </source>
</evidence>
<dbReference type="EMBL" id="OX597839">
    <property type="protein sequence ID" value="CAI9741137.1"/>
    <property type="molecule type" value="Genomic_DNA"/>
</dbReference>